<dbReference type="Proteomes" id="UP000598174">
    <property type="component" value="Unassembled WGS sequence"/>
</dbReference>
<dbReference type="EMBL" id="BOMM01000070">
    <property type="protein sequence ID" value="GIE15650.1"/>
    <property type="molecule type" value="Genomic_DNA"/>
</dbReference>
<protein>
    <recommendedName>
        <fullName evidence="3">Restriction endonuclease type IV Mrr domain-containing protein</fullName>
    </recommendedName>
</protein>
<evidence type="ECO:0000313" key="2">
    <source>
        <dbReference type="Proteomes" id="UP000598174"/>
    </source>
</evidence>
<evidence type="ECO:0008006" key="3">
    <source>
        <dbReference type="Google" id="ProtNLM"/>
    </source>
</evidence>
<gene>
    <name evidence="1" type="ORF">Afe05nite_74900</name>
</gene>
<reference evidence="1" key="1">
    <citation type="submission" date="2021-01" db="EMBL/GenBank/DDBJ databases">
        <title>Whole genome shotgun sequence of Actinoplanes ferrugineus NBRC 15555.</title>
        <authorList>
            <person name="Komaki H."/>
            <person name="Tamura T."/>
        </authorList>
    </citation>
    <scope>NUCLEOTIDE SEQUENCE</scope>
    <source>
        <strain evidence="1">NBRC 15555</strain>
    </source>
</reference>
<comment type="caution">
    <text evidence="1">The sequence shown here is derived from an EMBL/GenBank/DDBJ whole genome shotgun (WGS) entry which is preliminary data.</text>
</comment>
<sequence length="98" mass="10492">MTVTASMGLLGTDVVGVGADGRRWLMRCHHDPSRLEPADVHRFADMVRQARRGEVSMMVVPGTVPDPVLHTAAQAGVTLVDAGSLRWWAALQSENGSA</sequence>
<dbReference type="AlphaFoldDB" id="A0A919J8D0"/>
<organism evidence="1 2">
    <name type="scientific">Paractinoplanes ferrugineus</name>
    <dbReference type="NCBI Taxonomy" id="113564"/>
    <lineage>
        <taxon>Bacteria</taxon>
        <taxon>Bacillati</taxon>
        <taxon>Actinomycetota</taxon>
        <taxon>Actinomycetes</taxon>
        <taxon>Micromonosporales</taxon>
        <taxon>Micromonosporaceae</taxon>
        <taxon>Paractinoplanes</taxon>
    </lineage>
</organism>
<evidence type="ECO:0000313" key="1">
    <source>
        <dbReference type="EMBL" id="GIE15650.1"/>
    </source>
</evidence>
<proteinExistence type="predicted"/>
<name>A0A919J8D0_9ACTN</name>
<keyword evidence="2" id="KW-1185">Reference proteome</keyword>
<accession>A0A919J8D0</accession>